<sequence>MSFLENLVQKECFNFIRPKRAIFITLECGTMLLIASYGHSIYEFELQNIIVFIVELTLYLVQLHFIFLVLMIREHLTYINQRLDGSINKWEEVVLLSEHRAIIVYVAHLGGPENPTEGPDSPNTDLSTSLVLRVRILVLMIREHLVYINHRLDGSVIKCVEVDILAEHRGGIFGVVRLVNAAYSVQVLSSFSYGGICQVKAAIHKELTARQEVHWQFETRHIIAALTTYLIILIQFQLSDQPAKEDQRERNVIHCLNLLNQTNSSYAVN</sequence>
<accession>A0ABN7NN62</accession>
<name>A0ABN7NN62_TIMPD</name>
<keyword evidence="1" id="KW-0812">Transmembrane</keyword>
<reference evidence="2" key="1">
    <citation type="submission" date="2021-03" db="EMBL/GenBank/DDBJ databases">
        <authorList>
            <person name="Tran Van P."/>
        </authorList>
    </citation>
    <scope>NUCLEOTIDE SEQUENCE</scope>
</reference>
<keyword evidence="1" id="KW-1133">Transmembrane helix</keyword>
<evidence type="ECO:0000313" key="2">
    <source>
        <dbReference type="EMBL" id="CAG2057299.1"/>
    </source>
</evidence>
<evidence type="ECO:0000256" key="1">
    <source>
        <dbReference type="SAM" id="Phobius"/>
    </source>
</evidence>
<keyword evidence="1" id="KW-0472">Membrane</keyword>
<feature type="transmembrane region" description="Helical" evidence="1">
    <location>
        <begin position="48"/>
        <end position="72"/>
    </location>
</feature>
<gene>
    <name evidence="2" type="ORF">TPAB3V08_LOCUS4278</name>
</gene>
<comment type="caution">
    <text evidence="2">The sequence shown here is derived from an EMBL/GenBank/DDBJ whole genome shotgun (WGS) entry which is preliminary data.</text>
</comment>
<proteinExistence type="predicted"/>
<organism evidence="2 3">
    <name type="scientific">Timema podura</name>
    <name type="common">Walking stick</name>
    <dbReference type="NCBI Taxonomy" id="61482"/>
    <lineage>
        <taxon>Eukaryota</taxon>
        <taxon>Metazoa</taxon>
        <taxon>Ecdysozoa</taxon>
        <taxon>Arthropoda</taxon>
        <taxon>Hexapoda</taxon>
        <taxon>Insecta</taxon>
        <taxon>Pterygota</taxon>
        <taxon>Neoptera</taxon>
        <taxon>Polyneoptera</taxon>
        <taxon>Phasmatodea</taxon>
        <taxon>Timematodea</taxon>
        <taxon>Timematoidea</taxon>
        <taxon>Timematidae</taxon>
        <taxon>Timema</taxon>
    </lineage>
</organism>
<dbReference type="Proteomes" id="UP001153148">
    <property type="component" value="Unassembled WGS sequence"/>
</dbReference>
<keyword evidence="3" id="KW-1185">Reference proteome</keyword>
<protein>
    <recommendedName>
        <fullName evidence="4">Gustatory receptor</fullName>
    </recommendedName>
</protein>
<evidence type="ECO:0008006" key="4">
    <source>
        <dbReference type="Google" id="ProtNLM"/>
    </source>
</evidence>
<dbReference type="EMBL" id="CAJPIN010005171">
    <property type="protein sequence ID" value="CAG2057299.1"/>
    <property type="molecule type" value="Genomic_DNA"/>
</dbReference>
<evidence type="ECO:0000313" key="3">
    <source>
        <dbReference type="Proteomes" id="UP001153148"/>
    </source>
</evidence>
<feature type="transmembrane region" description="Helical" evidence="1">
    <location>
        <begin position="21"/>
        <end position="42"/>
    </location>
</feature>